<evidence type="ECO:0000256" key="5">
    <source>
        <dbReference type="ARBA" id="ARBA00023002"/>
    </source>
</evidence>
<keyword evidence="3" id="KW-0479">Metal-binding</keyword>
<dbReference type="Proteomes" id="UP000637074">
    <property type="component" value="Unassembled WGS sequence"/>
</dbReference>
<dbReference type="EMBL" id="BNDS01000016">
    <property type="protein sequence ID" value="GHH99897.1"/>
    <property type="molecule type" value="Genomic_DNA"/>
</dbReference>
<organism evidence="9 10">
    <name type="scientific">Neobacillus kokaensis</name>
    <dbReference type="NCBI Taxonomy" id="2759023"/>
    <lineage>
        <taxon>Bacteria</taxon>
        <taxon>Bacillati</taxon>
        <taxon>Bacillota</taxon>
        <taxon>Bacilli</taxon>
        <taxon>Bacillales</taxon>
        <taxon>Bacillaceae</taxon>
        <taxon>Neobacillus</taxon>
    </lineage>
</organism>
<keyword evidence="10" id="KW-1185">Reference proteome</keyword>
<dbReference type="Gene3D" id="2.20.25.90">
    <property type="entry name" value="ADC-like domains"/>
    <property type="match status" value="1"/>
</dbReference>
<dbReference type="PROSITE" id="PS51669">
    <property type="entry name" value="4FE4S_MOW_BIS_MGD"/>
    <property type="match status" value="1"/>
</dbReference>
<dbReference type="InterPro" id="IPR006963">
    <property type="entry name" value="Mopterin_OxRdtase_4Fe-4S_dom"/>
</dbReference>
<dbReference type="PANTHER" id="PTHR43742:SF6">
    <property type="entry name" value="OXIDOREDUCTASE YYAE-RELATED"/>
    <property type="match status" value="1"/>
</dbReference>
<dbReference type="PANTHER" id="PTHR43742">
    <property type="entry name" value="TRIMETHYLAMINE-N-OXIDE REDUCTASE"/>
    <property type="match status" value="1"/>
</dbReference>
<evidence type="ECO:0000256" key="3">
    <source>
        <dbReference type="ARBA" id="ARBA00022723"/>
    </source>
</evidence>
<proteinExistence type="inferred from homology"/>
<dbReference type="SUPFAM" id="SSF53706">
    <property type="entry name" value="Formate dehydrogenase/DMSO reductase, domains 1-3"/>
    <property type="match status" value="1"/>
</dbReference>
<evidence type="ECO:0000256" key="4">
    <source>
        <dbReference type="ARBA" id="ARBA00022729"/>
    </source>
</evidence>
<keyword evidence="7" id="KW-0411">Iron-sulfur</keyword>
<gene>
    <name evidence="9" type="ORF">AM1BK_34400</name>
</gene>
<dbReference type="Gene3D" id="3.40.50.740">
    <property type="match status" value="2"/>
</dbReference>
<evidence type="ECO:0000256" key="6">
    <source>
        <dbReference type="ARBA" id="ARBA00023004"/>
    </source>
</evidence>
<evidence type="ECO:0000256" key="2">
    <source>
        <dbReference type="ARBA" id="ARBA00010312"/>
    </source>
</evidence>
<name>A0ABQ3N8L4_9BACI</name>
<dbReference type="InterPro" id="IPR019546">
    <property type="entry name" value="TAT_signal_bac_arc"/>
</dbReference>
<accession>A0ABQ3N8L4</accession>
<dbReference type="Pfam" id="PF01568">
    <property type="entry name" value="Molydop_binding"/>
    <property type="match status" value="1"/>
</dbReference>
<feature type="domain" description="4Fe-4S Mo/W bis-MGD-type" evidence="8">
    <location>
        <begin position="43"/>
        <end position="100"/>
    </location>
</feature>
<keyword evidence="5" id="KW-0560">Oxidoreductase</keyword>
<evidence type="ECO:0000256" key="1">
    <source>
        <dbReference type="ARBA" id="ARBA00001942"/>
    </source>
</evidence>
<dbReference type="InterPro" id="IPR006311">
    <property type="entry name" value="TAT_signal"/>
</dbReference>
<dbReference type="NCBIfam" id="TIGR01409">
    <property type="entry name" value="TAT_signal_seq"/>
    <property type="match status" value="1"/>
</dbReference>
<comment type="caution">
    <text evidence="9">The sequence shown here is derived from an EMBL/GenBank/DDBJ whole genome shotgun (WGS) entry which is preliminary data.</text>
</comment>
<dbReference type="PROSITE" id="PS51318">
    <property type="entry name" value="TAT"/>
    <property type="match status" value="1"/>
</dbReference>
<dbReference type="InterPro" id="IPR006657">
    <property type="entry name" value="MoPterin_dinucl-bd_dom"/>
</dbReference>
<dbReference type="Pfam" id="PF04879">
    <property type="entry name" value="Molybdop_Fe4S4"/>
    <property type="match status" value="1"/>
</dbReference>
<dbReference type="SMART" id="SM00926">
    <property type="entry name" value="Molybdop_Fe4S4"/>
    <property type="match status" value="1"/>
</dbReference>
<dbReference type="Gene3D" id="3.40.228.10">
    <property type="entry name" value="Dimethylsulfoxide Reductase, domain 2"/>
    <property type="match status" value="1"/>
</dbReference>
<keyword evidence="6" id="KW-0408">Iron</keyword>
<dbReference type="Pfam" id="PF00384">
    <property type="entry name" value="Molybdopterin"/>
    <property type="match status" value="1"/>
</dbReference>
<dbReference type="InterPro" id="IPR050612">
    <property type="entry name" value="Prok_Mopterin_Oxidored"/>
</dbReference>
<protein>
    <submittedName>
        <fullName evidence="9">Dehydrogenase</fullName>
    </submittedName>
</protein>
<comment type="cofactor">
    <cofactor evidence="1">
        <name>Mo-bis(molybdopterin guanine dinucleotide)</name>
        <dbReference type="ChEBI" id="CHEBI:60539"/>
    </cofactor>
</comment>
<dbReference type="InterPro" id="IPR009010">
    <property type="entry name" value="Asp_de-COase-like_dom_sf"/>
</dbReference>
<dbReference type="RefSeq" id="WP_191274890.1">
    <property type="nucleotide sequence ID" value="NZ_BNDS01000016.1"/>
</dbReference>
<comment type="similarity">
    <text evidence="2">Belongs to the prokaryotic molybdopterin-containing oxidoreductase family.</text>
</comment>
<keyword evidence="4" id="KW-0732">Signal</keyword>
<sequence length="788" mass="88218">MKISRRDFIKAGAVGTASMGLSGSLFSSNKWFQPVSAKGKSQEKIAFTYHTTNCGGRCAFKCTVRDGKLSMIQPNTWTDKRFSTVCLKGLSEIERIYSPDRLQTPLKRVGERGEGKFVPISWNEALTTIADKLKELKRKYGGKSILFSCSSGIEYTYPFLPSLLGAQFAIESGIDIGLANGLEECIGSKAYGYVQNETSDWVNSSTIILLGCNILETTLTDSKFFFKAKDAGAKIITIDPNCSTTASKSDQWIRIKPGTDGALLLGMISVILDNQWYQHDYLVKNTSSPFLIRADNQKLLKQNDTHEGSTTNPYLVWDENSNSLKPFNAPGVKAKLEGEFTVDGVKVKTVFTALKENQKQYTLKWAAEKSEIGEDIIFELTRDYATRGPAVLGWGFGGGDKWANADITGHSGGILGALTGNIGRVGGGVGVALYHGTSWSAQLSSWELPSQFKATPLEMTTPDMREKPNSVKAVINLGNTLQQHFANLHKTEKWIKQLDFIVTIDPFHNPSVDYSDIVLPACTAFESEYDIVNMQINRSHVLLSQKVIEPLHESKSDFRIEKELAAKLGLDQYLPKTPEEYQKARLNSPDPRLKGINLNTLKENNCIMRLQVPDEPYRGYMDQIYPTPSTKLELYHEKLAEDHQALPTFEEPGEASPNNPLFKKYPLQFSSAHTKYRVHSQFTNAKWINQYQPEPRLEMNPLDASSRGLQNGDLVEVFNDRGTFKARCLLTEAYRPGQIRLHEGWWSKHMAAGNLQNVTNDVLNPRQYKLRYGPVIPYNDTLVEVKKV</sequence>
<dbReference type="SUPFAM" id="SSF50692">
    <property type="entry name" value="ADC-like"/>
    <property type="match status" value="1"/>
</dbReference>
<evidence type="ECO:0000313" key="9">
    <source>
        <dbReference type="EMBL" id="GHH99897.1"/>
    </source>
</evidence>
<evidence type="ECO:0000256" key="7">
    <source>
        <dbReference type="ARBA" id="ARBA00023014"/>
    </source>
</evidence>
<dbReference type="Gene3D" id="2.40.40.20">
    <property type="match status" value="1"/>
</dbReference>
<evidence type="ECO:0000313" key="10">
    <source>
        <dbReference type="Proteomes" id="UP000637074"/>
    </source>
</evidence>
<evidence type="ECO:0000259" key="8">
    <source>
        <dbReference type="PROSITE" id="PS51669"/>
    </source>
</evidence>
<dbReference type="Pfam" id="PF10518">
    <property type="entry name" value="TAT_signal"/>
    <property type="match status" value="1"/>
</dbReference>
<reference evidence="9 10" key="1">
    <citation type="journal article" date="2022" name="Int. J. Syst. Evol. Microbiol.">
        <title>Neobacillus kokaensis sp. nov., isolated from soil.</title>
        <authorList>
            <person name="Yuki K."/>
            <person name="Matsubara H."/>
            <person name="Yamaguchi S."/>
        </authorList>
    </citation>
    <scope>NUCLEOTIDE SEQUENCE [LARGE SCALE GENOMIC DNA]</scope>
    <source>
        <strain evidence="9 10">LOB 377</strain>
    </source>
</reference>
<dbReference type="InterPro" id="IPR006656">
    <property type="entry name" value="Mopterin_OxRdtase"/>
</dbReference>